<evidence type="ECO:0000256" key="1">
    <source>
        <dbReference type="SAM" id="MobiDB-lite"/>
    </source>
</evidence>
<dbReference type="RefSeq" id="XP_041162889.1">
    <property type="nucleotide sequence ID" value="XM_041309920.1"/>
</dbReference>
<feature type="transmembrane region" description="Helical" evidence="2">
    <location>
        <begin position="559"/>
        <end position="578"/>
    </location>
</feature>
<keyword evidence="2" id="KW-0812">Transmembrane</keyword>
<proteinExistence type="predicted"/>
<accession>A0A9P7DLV9</accession>
<feature type="transmembrane region" description="Helical" evidence="2">
    <location>
        <begin position="12"/>
        <end position="33"/>
    </location>
</feature>
<dbReference type="EMBL" id="JABBWE010000014">
    <property type="protein sequence ID" value="KAG1798078.1"/>
    <property type="molecule type" value="Genomic_DNA"/>
</dbReference>
<feature type="transmembrane region" description="Helical" evidence="2">
    <location>
        <begin position="585"/>
        <end position="605"/>
    </location>
</feature>
<keyword evidence="4" id="KW-1185">Reference proteome</keyword>
<dbReference type="OrthoDB" id="2657661at2759"/>
<feature type="compositionally biased region" description="Low complexity" evidence="1">
    <location>
        <begin position="130"/>
        <end position="140"/>
    </location>
</feature>
<feature type="region of interest" description="Disordered" evidence="1">
    <location>
        <begin position="105"/>
        <end position="141"/>
    </location>
</feature>
<comment type="caution">
    <text evidence="3">The sequence shown here is derived from an EMBL/GenBank/DDBJ whole genome shotgun (WGS) entry which is preliminary data.</text>
</comment>
<name>A0A9P7DLV9_9AGAM</name>
<feature type="transmembrane region" description="Helical" evidence="2">
    <location>
        <begin position="501"/>
        <end position="521"/>
    </location>
</feature>
<evidence type="ECO:0000313" key="3">
    <source>
        <dbReference type="EMBL" id="KAG1798078.1"/>
    </source>
</evidence>
<evidence type="ECO:0000313" key="4">
    <source>
        <dbReference type="Proteomes" id="UP000719766"/>
    </source>
</evidence>
<keyword evidence="2" id="KW-1133">Transmembrane helix</keyword>
<organism evidence="3 4">
    <name type="scientific">Suillus plorans</name>
    <dbReference type="NCBI Taxonomy" id="116603"/>
    <lineage>
        <taxon>Eukaryota</taxon>
        <taxon>Fungi</taxon>
        <taxon>Dikarya</taxon>
        <taxon>Basidiomycota</taxon>
        <taxon>Agaricomycotina</taxon>
        <taxon>Agaricomycetes</taxon>
        <taxon>Agaricomycetidae</taxon>
        <taxon>Boletales</taxon>
        <taxon>Suillineae</taxon>
        <taxon>Suillaceae</taxon>
        <taxon>Suillus</taxon>
    </lineage>
</organism>
<protein>
    <submittedName>
        <fullName evidence="3">Uncharacterized protein</fullName>
    </submittedName>
</protein>
<dbReference type="AlphaFoldDB" id="A0A9P7DLV9"/>
<keyword evidence="2" id="KW-0472">Membrane</keyword>
<sequence>MTRCSTSCKNRFCGLIFMVLYLRAILTGLGFLFNTTAPHIRSIVRQCIFFIRKSGIRPAQSGLQKLLSRLLACYQKISPKNSNAEPETTHFIAASTIHPVLAPVNDPSQSSPIQANQLQVQVSQHPAQGSSTSIDSRSPSTLPTEWDFKRFKPLAPQLCQRYKGRVLVRSDIETKPIPAKKKDFSETPVDGWESVVHPEGALYFYDATRHVFTDANLRSKRLLKAINHLAYQLLLKASDIIDDSTHLVLELQAKEDACNYYFVQHDKRLLFWLQDFDEPICIYEHVKGVKSDTHIKIALEAQYWMHCELYPSNAPIQPQIATELKHVLLHAHSDFLTSDTSVAPYDLSTLQSMLDLSNNLVEYVGPLTPSSDECVELPAHLMCVLARLMRLFARSKFLNFYGQASARLNANQSVYEVEQSRQKGTFRLRLANVFLWGAPAAQYKFLKNTWVDNILNYPKWYKHINRLNGDWSNVTIFSTVMLAVDVSFLCAPGVINAAAMVIYLSTMCSVSSLVVSILLAVESRGWGTDSAEGAASFMARMIHTQSDVEALAIMYSLPYAYLIWGMFCFVTALGIYVFHSTNPATLVVVGLCWVAATALTLWPAWWGKFVITPWSVPSRKGGHVKETV</sequence>
<reference evidence="3" key="1">
    <citation type="journal article" date="2020" name="New Phytol.">
        <title>Comparative genomics reveals dynamic genome evolution in host specialist ectomycorrhizal fungi.</title>
        <authorList>
            <person name="Lofgren L.A."/>
            <person name="Nguyen N.H."/>
            <person name="Vilgalys R."/>
            <person name="Ruytinx J."/>
            <person name="Liao H.L."/>
            <person name="Branco S."/>
            <person name="Kuo A."/>
            <person name="LaButti K."/>
            <person name="Lipzen A."/>
            <person name="Andreopoulos W."/>
            <person name="Pangilinan J."/>
            <person name="Riley R."/>
            <person name="Hundley H."/>
            <person name="Na H."/>
            <person name="Barry K."/>
            <person name="Grigoriev I.V."/>
            <person name="Stajich J.E."/>
            <person name="Kennedy P.G."/>
        </authorList>
    </citation>
    <scope>NUCLEOTIDE SEQUENCE</scope>
    <source>
        <strain evidence="3">S12</strain>
    </source>
</reference>
<feature type="compositionally biased region" description="Polar residues" evidence="1">
    <location>
        <begin position="106"/>
        <end position="129"/>
    </location>
</feature>
<dbReference type="GeneID" id="64603684"/>
<feature type="transmembrane region" description="Helical" evidence="2">
    <location>
        <begin position="471"/>
        <end position="494"/>
    </location>
</feature>
<evidence type="ECO:0000256" key="2">
    <source>
        <dbReference type="SAM" id="Phobius"/>
    </source>
</evidence>
<gene>
    <name evidence="3" type="ORF">HD556DRAFT_216794</name>
</gene>
<dbReference type="Proteomes" id="UP000719766">
    <property type="component" value="Unassembled WGS sequence"/>
</dbReference>